<dbReference type="EMBL" id="CAUYUJ010014361">
    <property type="protein sequence ID" value="CAK0840235.1"/>
    <property type="molecule type" value="Genomic_DNA"/>
</dbReference>
<evidence type="ECO:0000313" key="1">
    <source>
        <dbReference type="EMBL" id="CAK0840235.1"/>
    </source>
</evidence>
<organism evidence="1 2">
    <name type="scientific">Prorocentrum cordatum</name>
    <dbReference type="NCBI Taxonomy" id="2364126"/>
    <lineage>
        <taxon>Eukaryota</taxon>
        <taxon>Sar</taxon>
        <taxon>Alveolata</taxon>
        <taxon>Dinophyceae</taxon>
        <taxon>Prorocentrales</taxon>
        <taxon>Prorocentraceae</taxon>
        <taxon>Prorocentrum</taxon>
    </lineage>
</organism>
<dbReference type="Proteomes" id="UP001189429">
    <property type="component" value="Unassembled WGS sequence"/>
</dbReference>
<accession>A0ABN9T5I2</accession>
<proteinExistence type="predicted"/>
<comment type="caution">
    <text evidence="1">The sequence shown here is derived from an EMBL/GenBank/DDBJ whole genome shotgun (WGS) entry which is preliminary data.</text>
</comment>
<keyword evidence="2" id="KW-1185">Reference proteome</keyword>
<reference evidence="1" key="1">
    <citation type="submission" date="2023-10" db="EMBL/GenBank/DDBJ databases">
        <authorList>
            <person name="Chen Y."/>
            <person name="Shah S."/>
            <person name="Dougan E. K."/>
            <person name="Thang M."/>
            <person name="Chan C."/>
        </authorList>
    </citation>
    <scope>NUCLEOTIDE SEQUENCE [LARGE SCALE GENOMIC DNA]</scope>
</reference>
<sequence length="705" mass="75140">MASSSSAGLPSTAARNNLASLPVAAPSAGYGVESHPSHLLRRLLDQDRWFCERCGGATTELIAAKLQEPCCGHTACSSGHYRLEGWLRQAAKEGGAGQRATPHETYADGELRGQIASPAAVLLEPSAGSPPPETQPPVVICADGELRCQSAKSMSVLLEPAAGARRHCSPSHGQGFAQGQNANPEAVLLEPPAAFPELPAGPALARSDEQVRRARTDEEQQQEAQRLLQTAARLANTSVQPQHDTVQYDTQAEDLDVAEAEAARARAMLEVEREKAAVQRGERHAAKRQLDCLQVLWGLHLALIQGVVQAVKPVLRPPRRPAQLRCRQRKTAVPQRRQAAAARGGIKVEGQASASSWAVSTQFSEQYKNDMACDYTTSNVRRTLDDKHPDNKRENAVMHEDANPVDELLWCPSRMTPTSAAAAPASADCEAGGRARAAPLATRCDRALSGPDADLWSELGAASGRRARSTVTVEHVNSHLTVEGADARCILGAVLQGNTTADVLAEIAAARCRVGASDRGRVASVEVMAGQVRWRLLRSTLDAVAGERPGRPKREQRARVAEWLRSPCHGFAAVAAVLAVVQIGGGAVHRSHRVVLHRELDVWFCQGYGFLSLLHARAAPGARARLADAAESAFEAKDPGAAVRHGPVGVGRKRERRAPGAEGEVARSTLREATSAYDFWSAAVCGAYAVNKIGAWGVSVHSVGT</sequence>
<name>A0ABN9T5I2_9DINO</name>
<gene>
    <name evidence="1" type="ORF">PCOR1329_LOCUS35723</name>
</gene>
<evidence type="ECO:0000313" key="2">
    <source>
        <dbReference type="Proteomes" id="UP001189429"/>
    </source>
</evidence>
<protein>
    <submittedName>
        <fullName evidence="1">Uncharacterized protein</fullName>
    </submittedName>
</protein>